<organism evidence="1 2">
    <name type="scientific">Daphnia sinensis</name>
    <dbReference type="NCBI Taxonomy" id="1820382"/>
    <lineage>
        <taxon>Eukaryota</taxon>
        <taxon>Metazoa</taxon>
        <taxon>Ecdysozoa</taxon>
        <taxon>Arthropoda</taxon>
        <taxon>Crustacea</taxon>
        <taxon>Branchiopoda</taxon>
        <taxon>Diplostraca</taxon>
        <taxon>Cladocera</taxon>
        <taxon>Anomopoda</taxon>
        <taxon>Daphniidae</taxon>
        <taxon>Daphnia</taxon>
        <taxon>Daphnia similis group</taxon>
    </lineage>
</organism>
<comment type="caution">
    <text evidence="1">The sequence shown here is derived from an EMBL/GenBank/DDBJ whole genome shotgun (WGS) entry which is preliminary data.</text>
</comment>
<name>A0AAD5LGJ9_9CRUS</name>
<proteinExistence type="predicted"/>
<dbReference type="Proteomes" id="UP000820818">
    <property type="component" value="Linkage Group LG6"/>
</dbReference>
<gene>
    <name evidence="1" type="ORF">GHT06_017076</name>
</gene>
<evidence type="ECO:0000313" key="2">
    <source>
        <dbReference type="Proteomes" id="UP000820818"/>
    </source>
</evidence>
<dbReference type="AlphaFoldDB" id="A0AAD5LGJ9"/>
<dbReference type="EMBL" id="WJBH02000006">
    <property type="protein sequence ID" value="KAI9557253.1"/>
    <property type="molecule type" value="Genomic_DNA"/>
</dbReference>
<protein>
    <submittedName>
        <fullName evidence="1">Uncharacterized protein</fullName>
    </submittedName>
</protein>
<accession>A0AAD5LGJ9</accession>
<evidence type="ECO:0000313" key="1">
    <source>
        <dbReference type="EMBL" id="KAI9557253.1"/>
    </source>
</evidence>
<sequence length="298" mass="34782">MTPTSVIIGSNTLFFSSFQSRHSIQPLQQYLILNFFLRFFGIIRMSGRCGDKPRATSFLELFRLLTFYYPTKLLLRGSNCDSEEEKHEVLTSYHLWIKTNFNNNKKEMQKRKEYLKDILFTGIMREINLKNGENCSQDTFTKPDTTIDVLDIAIRPRYSDIIYYICGYMVHSMRKKGKLNNSSFCQNYMATVDMSPEDLPPNFTASQLTEIKKKGKLIFASSEMFKLICAAEEAFLSLAKKNRIFLRDAFESVLLILSVKILPLIGCTLHIKEMMSTVIFQYLILRFRCFAKKKWLRS</sequence>
<reference evidence="1 2" key="1">
    <citation type="submission" date="2022-05" db="EMBL/GenBank/DDBJ databases">
        <title>A multi-omics perspective on studying reproductive biology in Daphnia sinensis.</title>
        <authorList>
            <person name="Jia J."/>
        </authorList>
    </citation>
    <scope>NUCLEOTIDE SEQUENCE [LARGE SCALE GENOMIC DNA]</scope>
    <source>
        <strain evidence="1 2">WSL</strain>
    </source>
</reference>
<keyword evidence="2" id="KW-1185">Reference proteome</keyword>